<reference evidence="4 5" key="1">
    <citation type="submission" date="2019-11" db="EMBL/GenBank/DDBJ databases">
        <title>Comparative genomics of hydrocarbon-degrading Desulfosarcina strains.</title>
        <authorList>
            <person name="Watanabe M."/>
            <person name="Kojima H."/>
            <person name="Fukui M."/>
        </authorList>
    </citation>
    <scope>NUCLEOTIDE SEQUENCE [LARGE SCALE GENOMIC DNA]</scope>
    <source>
        <strain evidence="4 5">PP31</strain>
    </source>
</reference>
<feature type="domain" description="PAC" evidence="3">
    <location>
        <begin position="91"/>
        <end position="142"/>
    </location>
</feature>
<dbReference type="Gene3D" id="3.30.450.20">
    <property type="entry name" value="PAS domain"/>
    <property type="match status" value="1"/>
</dbReference>
<gene>
    <name evidence="4" type="ORF">DSCW_45430</name>
</gene>
<dbReference type="GO" id="GO:0006355">
    <property type="term" value="P:regulation of DNA-templated transcription"/>
    <property type="evidence" value="ECO:0007669"/>
    <property type="project" value="InterPro"/>
</dbReference>
<evidence type="ECO:0000313" key="4">
    <source>
        <dbReference type="EMBL" id="BBO77126.1"/>
    </source>
</evidence>
<evidence type="ECO:0000313" key="5">
    <source>
        <dbReference type="Proteomes" id="UP000427769"/>
    </source>
</evidence>
<evidence type="ECO:0008006" key="6">
    <source>
        <dbReference type="Google" id="ProtNLM"/>
    </source>
</evidence>
<keyword evidence="5" id="KW-1185">Reference proteome</keyword>
<dbReference type="PROSITE" id="PS50113">
    <property type="entry name" value="PAC"/>
    <property type="match status" value="1"/>
</dbReference>
<sequence>MAQTIKDKLSELEKQNRLLTDNLVDAVWVVNAGNLICEYVTPSIQSINGYAAEELTGKPVTDRLVPKSLKKAMVLLETSLIDYEHGKRGTRTFEVELTHKKGGSYWVEIRATLMEEAGRPLKIVGVTRDITTRKKYELKLEEQNRKLAEALADKERLLKEIKVLQSMLPICSGCKRIRDDDDKWWPLDAYVREHTDTDFTHTICPDCKDVFYPELGKKEL</sequence>
<organism evidence="4 5">
    <name type="scientific">Desulfosarcina widdelii</name>
    <dbReference type="NCBI Taxonomy" id="947919"/>
    <lineage>
        <taxon>Bacteria</taxon>
        <taxon>Pseudomonadati</taxon>
        <taxon>Thermodesulfobacteriota</taxon>
        <taxon>Desulfobacteria</taxon>
        <taxon>Desulfobacterales</taxon>
        <taxon>Desulfosarcinaceae</taxon>
        <taxon>Desulfosarcina</taxon>
    </lineage>
</organism>
<dbReference type="PROSITE" id="PS50112">
    <property type="entry name" value="PAS"/>
    <property type="match status" value="1"/>
</dbReference>
<dbReference type="AlphaFoldDB" id="A0A5K7Z5R2"/>
<dbReference type="Pfam" id="PF00989">
    <property type="entry name" value="PAS"/>
    <property type="match status" value="1"/>
</dbReference>
<evidence type="ECO:0000259" key="3">
    <source>
        <dbReference type="PROSITE" id="PS50113"/>
    </source>
</evidence>
<dbReference type="KEGG" id="dwd:DSCW_45430"/>
<dbReference type="InterPro" id="IPR001610">
    <property type="entry name" value="PAC"/>
</dbReference>
<dbReference type="NCBIfam" id="TIGR00229">
    <property type="entry name" value="sensory_box"/>
    <property type="match status" value="1"/>
</dbReference>
<dbReference type="InterPro" id="IPR035965">
    <property type="entry name" value="PAS-like_dom_sf"/>
</dbReference>
<dbReference type="EMBL" id="AP021875">
    <property type="protein sequence ID" value="BBO77126.1"/>
    <property type="molecule type" value="Genomic_DNA"/>
</dbReference>
<dbReference type="SUPFAM" id="SSF55785">
    <property type="entry name" value="PYP-like sensor domain (PAS domain)"/>
    <property type="match status" value="1"/>
</dbReference>
<feature type="coiled-coil region" evidence="1">
    <location>
        <begin position="133"/>
        <end position="167"/>
    </location>
</feature>
<evidence type="ECO:0000259" key="2">
    <source>
        <dbReference type="PROSITE" id="PS50112"/>
    </source>
</evidence>
<proteinExistence type="predicted"/>
<accession>A0A5K7Z5R2</accession>
<dbReference type="InterPro" id="IPR000700">
    <property type="entry name" value="PAS-assoc_C"/>
</dbReference>
<protein>
    <recommendedName>
        <fullName evidence="6">PAC domain-containing protein</fullName>
    </recommendedName>
</protein>
<dbReference type="InterPro" id="IPR000014">
    <property type="entry name" value="PAS"/>
</dbReference>
<dbReference type="SMART" id="SM00086">
    <property type="entry name" value="PAC"/>
    <property type="match status" value="1"/>
</dbReference>
<dbReference type="RefSeq" id="WP_170302415.1">
    <property type="nucleotide sequence ID" value="NZ_AP021875.1"/>
</dbReference>
<evidence type="ECO:0000256" key="1">
    <source>
        <dbReference type="SAM" id="Coils"/>
    </source>
</evidence>
<dbReference type="Proteomes" id="UP000427769">
    <property type="component" value="Chromosome"/>
</dbReference>
<feature type="domain" description="PAS" evidence="2">
    <location>
        <begin position="12"/>
        <end position="83"/>
    </location>
</feature>
<dbReference type="CDD" id="cd00130">
    <property type="entry name" value="PAS"/>
    <property type="match status" value="1"/>
</dbReference>
<dbReference type="InterPro" id="IPR013767">
    <property type="entry name" value="PAS_fold"/>
</dbReference>
<name>A0A5K7Z5R2_9BACT</name>
<keyword evidence="1" id="KW-0175">Coiled coil</keyword>
<dbReference type="SMART" id="SM00091">
    <property type="entry name" value="PAS"/>
    <property type="match status" value="1"/>
</dbReference>